<organism evidence="2 3">
    <name type="scientific">Elysia marginata</name>
    <dbReference type="NCBI Taxonomy" id="1093978"/>
    <lineage>
        <taxon>Eukaryota</taxon>
        <taxon>Metazoa</taxon>
        <taxon>Spiralia</taxon>
        <taxon>Lophotrochozoa</taxon>
        <taxon>Mollusca</taxon>
        <taxon>Gastropoda</taxon>
        <taxon>Heterobranchia</taxon>
        <taxon>Euthyneura</taxon>
        <taxon>Panpulmonata</taxon>
        <taxon>Sacoglossa</taxon>
        <taxon>Placobranchoidea</taxon>
        <taxon>Plakobranchidae</taxon>
        <taxon>Elysia</taxon>
    </lineage>
</organism>
<accession>A0AAV4FD21</accession>
<sequence length="113" mass="12324">MLHISFQLLVLASDVLSCLALQRCTVADGFLDAVVNFSFHYRCQLQTGSCCSEAMVAAQLEQSMFILIHPADDVVAETGGPSDTVVSQRVQSFGATGPEHCFVQRPVEMILKF</sequence>
<feature type="signal peptide" evidence="1">
    <location>
        <begin position="1"/>
        <end position="20"/>
    </location>
</feature>
<dbReference type="Proteomes" id="UP000762676">
    <property type="component" value="Unassembled WGS sequence"/>
</dbReference>
<protein>
    <recommendedName>
        <fullName evidence="4">Secreted protein</fullName>
    </recommendedName>
</protein>
<dbReference type="AlphaFoldDB" id="A0AAV4FD21"/>
<proteinExistence type="predicted"/>
<evidence type="ECO:0008006" key="4">
    <source>
        <dbReference type="Google" id="ProtNLM"/>
    </source>
</evidence>
<keyword evidence="3" id="KW-1185">Reference proteome</keyword>
<reference evidence="2 3" key="1">
    <citation type="journal article" date="2021" name="Elife">
        <title>Chloroplast acquisition without the gene transfer in kleptoplastic sea slugs, Plakobranchus ocellatus.</title>
        <authorList>
            <person name="Maeda T."/>
            <person name="Takahashi S."/>
            <person name="Yoshida T."/>
            <person name="Shimamura S."/>
            <person name="Takaki Y."/>
            <person name="Nagai Y."/>
            <person name="Toyoda A."/>
            <person name="Suzuki Y."/>
            <person name="Arimoto A."/>
            <person name="Ishii H."/>
            <person name="Satoh N."/>
            <person name="Nishiyama T."/>
            <person name="Hasebe M."/>
            <person name="Maruyama T."/>
            <person name="Minagawa J."/>
            <person name="Obokata J."/>
            <person name="Shigenobu S."/>
        </authorList>
    </citation>
    <scope>NUCLEOTIDE SEQUENCE [LARGE SCALE GENOMIC DNA]</scope>
</reference>
<name>A0AAV4FD21_9GAST</name>
<comment type="caution">
    <text evidence="2">The sequence shown here is derived from an EMBL/GenBank/DDBJ whole genome shotgun (WGS) entry which is preliminary data.</text>
</comment>
<evidence type="ECO:0000313" key="3">
    <source>
        <dbReference type="Proteomes" id="UP000762676"/>
    </source>
</evidence>
<dbReference type="EMBL" id="BMAT01011332">
    <property type="protein sequence ID" value="GFR70675.1"/>
    <property type="molecule type" value="Genomic_DNA"/>
</dbReference>
<feature type="chain" id="PRO_5043315726" description="Secreted protein" evidence="1">
    <location>
        <begin position="21"/>
        <end position="113"/>
    </location>
</feature>
<evidence type="ECO:0000313" key="2">
    <source>
        <dbReference type="EMBL" id="GFR70675.1"/>
    </source>
</evidence>
<gene>
    <name evidence="2" type="ORF">ElyMa_005659400</name>
</gene>
<keyword evidence="1" id="KW-0732">Signal</keyword>
<evidence type="ECO:0000256" key="1">
    <source>
        <dbReference type="SAM" id="SignalP"/>
    </source>
</evidence>